<keyword evidence="1" id="KW-0479">Metal-binding</keyword>
<dbReference type="GO" id="GO:0046872">
    <property type="term" value="F:metal ion binding"/>
    <property type="evidence" value="ECO:0007669"/>
    <property type="project" value="UniProtKB-KW"/>
</dbReference>
<dbReference type="PRINTS" id="PR00807">
    <property type="entry name" value="AMBALLERGEN"/>
</dbReference>
<reference evidence="5" key="2">
    <citation type="journal article" date="2021" name="PeerJ">
        <title>Extensive microbial diversity within the chicken gut microbiome revealed by metagenomics and culture.</title>
        <authorList>
            <person name="Gilroy R."/>
            <person name="Ravi A."/>
            <person name="Getino M."/>
            <person name="Pursley I."/>
            <person name="Horton D.L."/>
            <person name="Alikhan N.F."/>
            <person name="Baker D."/>
            <person name="Gharbi K."/>
            <person name="Hall N."/>
            <person name="Watson M."/>
            <person name="Adriaenssens E.M."/>
            <person name="Foster-Nyarko E."/>
            <person name="Jarju S."/>
            <person name="Secka A."/>
            <person name="Antonio M."/>
            <person name="Oren A."/>
            <person name="Chaudhuri R.R."/>
            <person name="La Ragione R."/>
            <person name="Hildebrand F."/>
            <person name="Pallen M.J."/>
        </authorList>
    </citation>
    <scope>NUCLEOTIDE SEQUENCE</scope>
    <source>
        <strain evidence="5">21143</strain>
    </source>
</reference>
<dbReference type="Gene3D" id="2.60.40.10">
    <property type="entry name" value="Immunoglobulins"/>
    <property type="match status" value="1"/>
</dbReference>
<evidence type="ECO:0000256" key="2">
    <source>
        <dbReference type="ARBA" id="ARBA00022729"/>
    </source>
</evidence>
<proteinExistence type="predicted"/>
<comment type="caution">
    <text evidence="5">The sequence shown here is derived from an EMBL/GenBank/DDBJ whole genome shotgun (WGS) entry which is preliminary data.</text>
</comment>
<name>A0A9D1KDC3_9BACT</name>
<feature type="signal peptide" evidence="4">
    <location>
        <begin position="1"/>
        <end position="20"/>
    </location>
</feature>
<dbReference type="InterPro" id="IPR012334">
    <property type="entry name" value="Pectin_lyas_fold"/>
</dbReference>
<evidence type="ECO:0000313" key="6">
    <source>
        <dbReference type="Proteomes" id="UP000886722"/>
    </source>
</evidence>
<gene>
    <name evidence="5" type="ORF">IAD06_06035</name>
</gene>
<keyword evidence="3" id="KW-0325">Glycoprotein</keyword>
<feature type="chain" id="PRO_5039370236" evidence="4">
    <location>
        <begin position="21"/>
        <end position="901"/>
    </location>
</feature>
<dbReference type="EMBL" id="DVKT01000045">
    <property type="protein sequence ID" value="HIT39580.1"/>
    <property type="molecule type" value="Genomic_DNA"/>
</dbReference>
<keyword evidence="2 4" id="KW-0732">Signal</keyword>
<dbReference type="Gene3D" id="2.160.20.10">
    <property type="entry name" value="Single-stranded right-handed beta-helix, Pectin lyase-like"/>
    <property type="match status" value="1"/>
</dbReference>
<dbReference type="AlphaFoldDB" id="A0A9D1KDC3"/>
<dbReference type="InterPro" id="IPR011050">
    <property type="entry name" value="Pectin_lyase_fold/virulence"/>
</dbReference>
<dbReference type="SUPFAM" id="SSF51126">
    <property type="entry name" value="Pectin lyase-like"/>
    <property type="match status" value="1"/>
</dbReference>
<evidence type="ECO:0000256" key="4">
    <source>
        <dbReference type="SAM" id="SignalP"/>
    </source>
</evidence>
<evidence type="ECO:0000313" key="5">
    <source>
        <dbReference type="EMBL" id="HIT39580.1"/>
    </source>
</evidence>
<accession>A0A9D1KDC3</accession>
<evidence type="ECO:0000256" key="3">
    <source>
        <dbReference type="ARBA" id="ARBA00023180"/>
    </source>
</evidence>
<dbReference type="InterPro" id="IPR052063">
    <property type="entry name" value="Polysaccharide_Lyase_1"/>
</dbReference>
<sequence length="901" mass="98547">MKKRILLYTFLSILCCTVYAQKIDFNMTGRNEAEGTEPDYTPWAISQTTSASLTVDGITFTLSCSGETTTTLCTKYYKAAVVNQGAKLVGDAAIVYGLADDGGIIHCPEKSMTINVKLSGLSAGEHSILAYHNDIDGKGSSAPIEIAVNGETVLSGVEQTSRETLPSNSGQSYIKFTVANGEDVTISYTSKPVAGETYGTSCVYINAIILDQSNPKTTALDPFPQNRDIHVDADNGTLELSWTMASSAVKNHLYIGTSIDDMQKIASVTDNKYTLTDVYSMNTYFWRVDEEDTDGNVYTGEIWQFRARQLAFPGAEGYGRYATGGRGGIVYHVTSLDDDASNPQPGTFRYGISKLNGPRTIVFDVSGVITLQSRLTVHDPYVTIAGQTAPGTGIMLKGRPFGMANEGITRFIRLRLGGADDWDGVSGNPNTADGLGMAGNNHSIMDHCSVGWTIDEAFSSRNAKNITLQRTLISESLNYAGHNTQFIQQGHHVEHGYAATIGGDYGSYHHNLLAHNQGRNWSMSGGLSDGNYAGHHDMFNNVCYNWGGRATDGGTHQGQFVNNYYKMGPATTLTYLITADIEGTGGGTQAYYVNGNIRENKNGTLTTDAKNETYRYRLSNGQVLDWTVFVDKPFFPSYATIEPAKLAFKTVLSDVGCNQPFFDNHDTRMVEETLKGTYTYKGWKTGKPGLIDKESDSEGFDGLNIVEEHRPADYDTDQDGMPDWWEIAKGLNPNIANNNDDNDRDGYTDLEDYLNWLAEPHYMIPANSTTEIDLNKLFAGFDNAPYYNVSTTDNITATVSGSTLKIAPAQNIKGFYTLQVTASDNDNAGTMTRNINLYADTEISAIGATTTEEGEKSYQIYSINGILMKNSNDFTHLAPGIYIVKEICNTGSRSYKVIHEI</sequence>
<dbReference type="InterPro" id="IPR018082">
    <property type="entry name" value="AmbAllergen"/>
</dbReference>
<dbReference type="PANTHER" id="PTHR42970">
    <property type="entry name" value="PECTATE LYASE C-RELATED"/>
    <property type="match status" value="1"/>
</dbReference>
<protein>
    <submittedName>
        <fullName evidence="5">T9SS type A sorting domain-containing protein</fullName>
    </submittedName>
</protein>
<dbReference type="PANTHER" id="PTHR42970:SF1">
    <property type="entry name" value="PECTATE LYASE C-RELATED"/>
    <property type="match status" value="1"/>
</dbReference>
<reference evidence="5" key="1">
    <citation type="submission" date="2020-10" db="EMBL/GenBank/DDBJ databases">
        <authorList>
            <person name="Gilroy R."/>
        </authorList>
    </citation>
    <scope>NUCLEOTIDE SEQUENCE</scope>
    <source>
        <strain evidence="5">21143</strain>
    </source>
</reference>
<organism evidence="5 6">
    <name type="scientific">Candidatus Caccoplasma intestinavium</name>
    <dbReference type="NCBI Taxonomy" id="2840716"/>
    <lineage>
        <taxon>Bacteria</taxon>
        <taxon>Pseudomonadati</taxon>
        <taxon>Bacteroidota</taxon>
        <taxon>Bacteroidia</taxon>
        <taxon>Bacteroidales</taxon>
        <taxon>Bacteroidaceae</taxon>
        <taxon>Bacteroidaceae incertae sedis</taxon>
        <taxon>Candidatus Caccoplasma</taxon>
    </lineage>
</organism>
<evidence type="ECO:0000256" key="1">
    <source>
        <dbReference type="ARBA" id="ARBA00022723"/>
    </source>
</evidence>
<dbReference type="Proteomes" id="UP000886722">
    <property type="component" value="Unassembled WGS sequence"/>
</dbReference>
<dbReference type="InterPro" id="IPR013783">
    <property type="entry name" value="Ig-like_fold"/>
</dbReference>